<keyword evidence="4" id="KW-0645">Protease</keyword>
<dbReference type="Proteomes" id="UP000243106">
    <property type="component" value="Unassembled WGS sequence"/>
</dbReference>
<evidence type="ECO:0000313" key="5">
    <source>
        <dbReference type="Proteomes" id="UP000243106"/>
    </source>
</evidence>
<dbReference type="PANTHER" id="PTHR30023:SF0">
    <property type="entry name" value="PENICILLIN-SENSITIVE CARBOXYPEPTIDASE A"/>
    <property type="match status" value="1"/>
</dbReference>
<dbReference type="InterPro" id="IPR012338">
    <property type="entry name" value="Beta-lactam/transpept-like"/>
</dbReference>
<feature type="chain" id="PRO_5017486988" evidence="3">
    <location>
        <begin position="26"/>
        <end position="500"/>
    </location>
</feature>
<dbReference type="PANTHER" id="PTHR30023">
    <property type="entry name" value="D-ALANYL-D-ALANINE CARBOXYPEPTIDASE"/>
    <property type="match status" value="1"/>
</dbReference>
<gene>
    <name evidence="4" type="ORF">SAMN05421853_104186</name>
</gene>
<feature type="signal peptide" evidence="3">
    <location>
        <begin position="1"/>
        <end position="25"/>
    </location>
</feature>
<dbReference type="PRINTS" id="PR00922">
    <property type="entry name" value="DADACBPTASE3"/>
</dbReference>
<dbReference type="InterPro" id="IPR000667">
    <property type="entry name" value="Peptidase_S13"/>
</dbReference>
<dbReference type="RefSeq" id="WP_093010338.1">
    <property type="nucleotide sequence ID" value="NZ_FOXV01000004.1"/>
</dbReference>
<dbReference type="Gene3D" id="3.40.710.10">
    <property type="entry name" value="DD-peptidase/beta-lactamase superfamily"/>
    <property type="match status" value="1"/>
</dbReference>
<proteinExistence type="inferred from homology"/>
<protein>
    <submittedName>
        <fullName evidence="4">D-alanyl-D-alanine carboxypeptidase / D-alanyl-D-alanine-endopeptidase (Penicillin-binding protein 4)</fullName>
    </submittedName>
</protein>
<keyword evidence="2" id="KW-0378">Hydrolase</keyword>
<accession>A0A1I5XWV3</accession>
<dbReference type="NCBIfam" id="TIGR00666">
    <property type="entry name" value="PBP4"/>
    <property type="match status" value="1"/>
</dbReference>
<dbReference type="SUPFAM" id="SSF56601">
    <property type="entry name" value="beta-lactamase/transpeptidase-like"/>
    <property type="match status" value="1"/>
</dbReference>
<dbReference type="PROSITE" id="PS51318">
    <property type="entry name" value="TAT"/>
    <property type="match status" value="1"/>
</dbReference>
<dbReference type="EMBL" id="FOXV01000004">
    <property type="protein sequence ID" value="SFQ36404.1"/>
    <property type="molecule type" value="Genomic_DNA"/>
</dbReference>
<evidence type="ECO:0000256" key="1">
    <source>
        <dbReference type="ARBA" id="ARBA00006096"/>
    </source>
</evidence>
<dbReference type="STRING" id="93684.SAMN05421853_104186"/>
<sequence>MISQLTRRQLLTGASAALLAGPAWAEAPEASLRPVARGEDLRKRTVPDLASIIADAGLDGPSSVALAEVQSGEILEEHAGTLGLPPASVAKAITAAYALDSLGAEYRFETRILTTTPPGEDGIIRGDIILAGGGDPTLDTDGLARLAEGLKDAGVIEVQGRFLVWGGASPRIDEIDIEQPDHVGYNPSISGLNLNYNRVHFEWTRAGSDYAVSMDGRSARFRPEVAMARMVVVARRSPIYTYREGDERDEWTVAKSALGNGGARWLPVRQPELYAGEVFQTLAGAQGIRLKAPERIETLPETAEDIARIESGPLLEILQDMLLYSTNLTAEVVGLAATAARSGQPESLVASAEAMNAWTKESFGLDTVAFVDHSGLGDASRISAVSMVGALVGLRAQLPLRDILKSIPLVDDSRAAIPNSGVEIRAKTGTLNFVSGLAGYETLEDGTELAFAIFSGDLGRRDALSMEERERPEGGRTWNGKAKRMQQALLRRWRIVYAES</sequence>
<keyword evidence="3" id="KW-0732">Signal</keyword>
<comment type="similarity">
    <text evidence="1">Belongs to the peptidase S13 family.</text>
</comment>
<dbReference type="Pfam" id="PF02113">
    <property type="entry name" value="Peptidase_S13"/>
    <property type="match status" value="1"/>
</dbReference>
<evidence type="ECO:0000256" key="3">
    <source>
        <dbReference type="SAM" id="SignalP"/>
    </source>
</evidence>
<evidence type="ECO:0000256" key="2">
    <source>
        <dbReference type="ARBA" id="ARBA00022801"/>
    </source>
</evidence>
<dbReference type="AlphaFoldDB" id="A0A1I5XWV3"/>
<name>A0A1I5XWV3_9RHOB</name>
<reference evidence="5" key="1">
    <citation type="submission" date="2016-10" db="EMBL/GenBank/DDBJ databases">
        <authorList>
            <person name="Varghese N."/>
            <person name="Submissions S."/>
        </authorList>
    </citation>
    <scope>NUCLEOTIDE SEQUENCE [LARGE SCALE GENOMIC DNA]</scope>
    <source>
        <strain evidence="5">JCM 10271</strain>
    </source>
</reference>
<organism evidence="4 5">
    <name type="scientific">Roseivivax halotolerans</name>
    <dbReference type="NCBI Taxonomy" id="93684"/>
    <lineage>
        <taxon>Bacteria</taxon>
        <taxon>Pseudomonadati</taxon>
        <taxon>Pseudomonadota</taxon>
        <taxon>Alphaproteobacteria</taxon>
        <taxon>Rhodobacterales</taxon>
        <taxon>Roseobacteraceae</taxon>
        <taxon>Roseivivax</taxon>
    </lineage>
</organism>
<dbReference type="Gene3D" id="3.50.80.20">
    <property type="entry name" value="D-Ala-D-Ala carboxypeptidase C, peptidase S13"/>
    <property type="match status" value="1"/>
</dbReference>
<dbReference type="GO" id="GO:0004185">
    <property type="term" value="F:serine-type carboxypeptidase activity"/>
    <property type="evidence" value="ECO:0007669"/>
    <property type="project" value="InterPro"/>
</dbReference>
<keyword evidence="4" id="KW-0121">Carboxypeptidase</keyword>
<evidence type="ECO:0000313" key="4">
    <source>
        <dbReference type="EMBL" id="SFQ36404.1"/>
    </source>
</evidence>
<dbReference type="GO" id="GO:0006508">
    <property type="term" value="P:proteolysis"/>
    <property type="evidence" value="ECO:0007669"/>
    <property type="project" value="InterPro"/>
</dbReference>
<keyword evidence="5" id="KW-1185">Reference proteome</keyword>
<dbReference type="GO" id="GO:0000270">
    <property type="term" value="P:peptidoglycan metabolic process"/>
    <property type="evidence" value="ECO:0007669"/>
    <property type="project" value="TreeGrafter"/>
</dbReference>
<dbReference type="InterPro" id="IPR006311">
    <property type="entry name" value="TAT_signal"/>
</dbReference>